<dbReference type="RefSeq" id="WP_237602649.1">
    <property type="nucleotide sequence ID" value="NZ_JAIRBA010000011.1"/>
</dbReference>
<keyword evidence="3" id="KW-1185">Reference proteome</keyword>
<evidence type="ECO:0000313" key="3">
    <source>
        <dbReference type="Proteomes" id="UP001139461"/>
    </source>
</evidence>
<accession>A0A9X1QYF1</accession>
<proteinExistence type="predicted"/>
<dbReference type="EMBL" id="JAIRBA010000011">
    <property type="protein sequence ID" value="MCG2418859.1"/>
    <property type="molecule type" value="Genomic_DNA"/>
</dbReference>
<dbReference type="AlphaFoldDB" id="A0A9X1QYF1"/>
<reference evidence="2" key="1">
    <citation type="submission" date="2021-09" db="EMBL/GenBank/DDBJ databases">
        <title>Genome of Aequorivita sp. strain F47161.</title>
        <authorList>
            <person name="Wang Y."/>
        </authorList>
    </citation>
    <scope>NUCLEOTIDE SEQUENCE</scope>
    <source>
        <strain evidence="2">F47161</strain>
    </source>
</reference>
<comment type="caution">
    <text evidence="2">The sequence shown here is derived from an EMBL/GenBank/DDBJ whole genome shotgun (WGS) entry which is preliminary data.</text>
</comment>
<evidence type="ECO:0000313" key="2">
    <source>
        <dbReference type="EMBL" id="MCG2418859.1"/>
    </source>
</evidence>
<dbReference type="Proteomes" id="UP001139461">
    <property type="component" value="Unassembled WGS sequence"/>
</dbReference>
<sequence length="64" mass="7795">MNQNLNADEVEIIYVVPIMMIVIPFVYLIRAKLFSQMRQDDLKSFEKELLEKQSFWQQIKDLFR</sequence>
<gene>
    <name evidence="2" type="ORF">K8089_07475</name>
</gene>
<keyword evidence="1" id="KW-0812">Transmembrane</keyword>
<organism evidence="2 3">
    <name type="scientific">Aequorivita vitellina</name>
    <dbReference type="NCBI Taxonomy" id="2874475"/>
    <lineage>
        <taxon>Bacteria</taxon>
        <taxon>Pseudomonadati</taxon>
        <taxon>Bacteroidota</taxon>
        <taxon>Flavobacteriia</taxon>
        <taxon>Flavobacteriales</taxon>
        <taxon>Flavobacteriaceae</taxon>
        <taxon>Aequorivita</taxon>
    </lineage>
</organism>
<keyword evidence="1" id="KW-1133">Transmembrane helix</keyword>
<name>A0A9X1QYF1_9FLAO</name>
<feature type="transmembrane region" description="Helical" evidence="1">
    <location>
        <begin position="12"/>
        <end position="29"/>
    </location>
</feature>
<keyword evidence="1" id="KW-0472">Membrane</keyword>
<protein>
    <submittedName>
        <fullName evidence="2">Uncharacterized protein</fullName>
    </submittedName>
</protein>
<evidence type="ECO:0000256" key="1">
    <source>
        <dbReference type="SAM" id="Phobius"/>
    </source>
</evidence>